<dbReference type="PANTHER" id="PTHR43727:SF2">
    <property type="entry name" value="GROUP IV DECARBOXYLASE"/>
    <property type="match status" value="1"/>
</dbReference>
<dbReference type="Gene3D" id="2.40.37.10">
    <property type="entry name" value="Lyase, Ornithine Decarboxylase, Chain A, domain 1"/>
    <property type="match status" value="1"/>
</dbReference>
<dbReference type="InterPro" id="IPR022644">
    <property type="entry name" value="De-COase2_N"/>
</dbReference>
<evidence type="ECO:0000259" key="3">
    <source>
        <dbReference type="Pfam" id="PF02784"/>
    </source>
</evidence>
<dbReference type="GO" id="GO:0009089">
    <property type="term" value="P:lysine biosynthetic process via diaminopimelate"/>
    <property type="evidence" value="ECO:0007669"/>
    <property type="project" value="TreeGrafter"/>
</dbReference>
<dbReference type="GO" id="GO:0008836">
    <property type="term" value="F:diaminopimelate decarboxylase activity"/>
    <property type="evidence" value="ECO:0007669"/>
    <property type="project" value="TreeGrafter"/>
</dbReference>
<dbReference type="InterPro" id="IPR009006">
    <property type="entry name" value="Ala_racemase/Decarboxylase_C"/>
</dbReference>
<gene>
    <name evidence="4" type="ORF">METZ01_LOCUS483383</name>
</gene>
<reference evidence="4" key="1">
    <citation type="submission" date="2018-05" db="EMBL/GenBank/DDBJ databases">
        <authorList>
            <person name="Lanie J.A."/>
            <person name="Ng W.-L."/>
            <person name="Kazmierczak K.M."/>
            <person name="Andrzejewski T.M."/>
            <person name="Davidsen T.M."/>
            <person name="Wayne K.J."/>
            <person name="Tettelin H."/>
            <person name="Glass J.I."/>
            <person name="Rusch D."/>
            <person name="Podicherti R."/>
            <person name="Tsui H.-C.T."/>
            <person name="Winkler M.E."/>
        </authorList>
    </citation>
    <scope>NUCLEOTIDE SEQUENCE</scope>
</reference>
<feature type="non-terminal residue" evidence="4">
    <location>
        <position position="138"/>
    </location>
</feature>
<sequence length="138" mass="14734">VRGTLRAVTTLPKGKVFPTSAGVNAEDHLTIGGCDALDLALEFGTPLYVFDEATLHGITDAFQRAFREQYAASEVVYACKAFINVPLARLLAAYGLGFDIVSGGEAAVLRAAGVSADRVYFHGNNKTPEELREAVDWG</sequence>
<dbReference type="Pfam" id="PF02784">
    <property type="entry name" value="Orn_Arg_deC_N"/>
    <property type="match status" value="1"/>
</dbReference>
<dbReference type="EMBL" id="UINC01208133">
    <property type="protein sequence ID" value="SVE30529.1"/>
    <property type="molecule type" value="Genomic_DNA"/>
</dbReference>
<dbReference type="InterPro" id="IPR029066">
    <property type="entry name" value="PLP-binding_barrel"/>
</dbReference>
<protein>
    <recommendedName>
        <fullName evidence="3">Orn/DAP/Arg decarboxylase 2 N-terminal domain-containing protein</fullName>
    </recommendedName>
</protein>
<evidence type="ECO:0000256" key="1">
    <source>
        <dbReference type="ARBA" id="ARBA00001933"/>
    </source>
</evidence>
<name>A0A383CEQ4_9ZZZZ</name>
<comment type="cofactor">
    <cofactor evidence="1">
        <name>pyridoxal 5'-phosphate</name>
        <dbReference type="ChEBI" id="CHEBI:597326"/>
    </cofactor>
</comment>
<organism evidence="4">
    <name type="scientific">marine metagenome</name>
    <dbReference type="NCBI Taxonomy" id="408172"/>
    <lineage>
        <taxon>unclassified sequences</taxon>
        <taxon>metagenomes</taxon>
        <taxon>ecological metagenomes</taxon>
    </lineage>
</organism>
<feature type="domain" description="Orn/DAP/Arg decarboxylase 2 N-terminal" evidence="3">
    <location>
        <begin position="63"/>
        <end position="136"/>
    </location>
</feature>
<evidence type="ECO:0000313" key="4">
    <source>
        <dbReference type="EMBL" id="SVE30529.1"/>
    </source>
</evidence>
<keyword evidence="2" id="KW-0663">Pyridoxal phosphate</keyword>
<feature type="non-terminal residue" evidence="4">
    <location>
        <position position="1"/>
    </location>
</feature>
<dbReference type="PANTHER" id="PTHR43727">
    <property type="entry name" value="DIAMINOPIMELATE DECARBOXYLASE"/>
    <property type="match status" value="1"/>
</dbReference>
<dbReference type="AlphaFoldDB" id="A0A383CEQ4"/>
<dbReference type="Gene3D" id="3.20.20.10">
    <property type="entry name" value="Alanine racemase"/>
    <property type="match status" value="1"/>
</dbReference>
<dbReference type="PROSITE" id="PS00878">
    <property type="entry name" value="ODR_DC_2_1"/>
    <property type="match status" value="1"/>
</dbReference>
<dbReference type="SUPFAM" id="SSF51419">
    <property type="entry name" value="PLP-binding barrel"/>
    <property type="match status" value="1"/>
</dbReference>
<proteinExistence type="predicted"/>
<dbReference type="InterPro" id="IPR022653">
    <property type="entry name" value="De-COase2_pyr-phos_BS"/>
</dbReference>
<evidence type="ECO:0000256" key="2">
    <source>
        <dbReference type="ARBA" id="ARBA00022898"/>
    </source>
</evidence>
<accession>A0A383CEQ4</accession>